<gene>
    <name evidence="2" type="ORF">GOQ20_01845</name>
</gene>
<dbReference type="Proteomes" id="UP000503310">
    <property type="component" value="Chromosome"/>
</dbReference>
<dbReference type="EMBL" id="CP047225">
    <property type="protein sequence ID" value="QIW62179.1"/>
    <property type="molecule type" value="Genomic_DNA"/>
</dbReference>
<dbReference type="AlphaFoldDB" id="A0A6H0V3B1"/>
<evidence type="ECO:0000313" key="2">
    <source>
        <dbReference type="EMBL" id="QIW62179.1"/>
    </source>
</evidence>
<dbReference type="Gene3D" id="3.60.10.10">
    <property type="entry name" value="Endonuclease/exonuclease/phosphatase"/>
    <property type="match status" value="1"/>
</dbReference>
<evidence type="ECO:0000313" key="3">
    <source>
        <dbReference type="Proteomes" id="UP000503310"/>
    </source>
</evidence>
<keyword evidence="1" id="KW-1133">Transmembrane helix</keyword>
<keyword evidence="1" id="KW-0472">Membrane</keyword>
<dbReference type="RefSeq" id="WP_167845171.1">
    <property type="nucleotide sequence ID" value="NZ_CP047225.1"/>
</dbReference>
<dbReference type="NCBIfam" id="NF045851">
    <property type="entry name" value="mem_nucl_MnuA"/>
    <property type="match status" value="1"/>
</dbReference>
<sequence length="401" mass="45284">MMKKKRSKKAPVISSVASVAIAAIAIGGYFVYDKFFKTEQTTTNKNISLNKEGFNVTHWNILNYGGKNSNKGSLKVTGITEILANLDSSIIGLTEINHGAGNKVANIVEGLNKLQNKHNYASIIQNENDAINPTFENSKEQIAVLYDQNVFQPINFNGLAQNQMSFKQPIKFVGADRNTTYTRFPMINYFENKVNGAKVATIFAHFDSPDSNSKNGESDVKLPDSYQGVNISKSGQGSQEVSEAFGLEQVFEFVKKYVDPKTTIIFGGDTNIKPNNNTIFQHFEDINKYQTYYNSVDLEIYETSLGSSSSNPYANPYDKFLFIEGEKLDVIDANENTSQEYKELFKYDIVNMFNKYSEKYDRLKYRQLFKKENPDGSDSDFNIVKKISDHAPITMTVVYKK</sequence>
<feature type="transmembrane region" description="Helical" evidence="1">
    <location>
        <begin position="12"/>
        <end position="32"/>
    </location>
</feature>
<dbReference type="InterPro" id="IPR036691">
    <property type="entry name" value="Endo/exonu/phosph_ase_sf"/>
</dbReference>
<name>A0A6H0V3B1_9BACT</name>
<evidence type="ECO:0000256" key="1">
    <source>
        <dbReference type="SAM" id="Phobius"/>
    </source>
</evidence>
<reference evidence="2 3" key="1">
    <citation type="submission" date="2019-12" db="EMBL/GenBank/DDBJ databases">
        <title>Sequencing and analysis of the whole genome of Mycoplasma gallinaceum strain Peacock20181011.</title>
        <authorList>
            <person name="Liu X."/>
            <person name="Qin Z."/>
            <person name="Xu H."/>
        </authorList>
    </citation>
    <scope>NUCLEOTIDE SEQUENCE [LARGE SCALE GENOMIC DNA]</scope>
    <source>
        <strain evidence="2 3">Peacock20181011</strain>
    </source>
</reference>
<protein>
    <recommendedName>
        <fullName evidence="4">Membrane nuclease MnuA</fullName>
    </recommendedName>
</protein>
<dbReference type="SUPFAM" id="SSF56219">
    <property type="entry name" value="DNase I-like"/>
    <property type="match status" value="1"/>
</dbReference>
<organism evidence="2 3">
    <name type="scientific">Mycoplasmopsis gallinacea</name>
    <dbReference type="NCBI Taxonomy" id="29556"/>
    <lineage>
        <taxon>Bacteria</taxon>
        <taxon>Bacillati</taxon>
        <taxon>Mycoplasmatota</taxon>
        <taxon>Mycoplasmoidales</taxon>
        <taxon>Metamycoplasmataceae</taxon>
        <taxon>Mycoplasmopsis</taxon>
    </lineage>
</organism>
<accession>A0A6H0V3B1</accession>
<keyword evidence="1" id="KW-0812">Transmembrane</keyword>
<proteinExistence type="predicted"/>
<evidence type="ECO:0008006" key="4">
    <source>
        <dbReference type="Google" id="ProtNLM"/>
    </source>
</evidence>